<evidence type="ECO:0000313" key="2">
    <source>
        <dbReference type="Proteomes" id="UP000694402"/>
    </source>
</evidence>
<dbReference type="PANTHER" id="PTHR46703:SF1">
    <property type="match status" value="1"/>
</dbReference>
<dbReference type="Ensembl" id="ENSOTST00005116333.1">
    <property type="protein sequence ID" value="ENSOTSP00005108142.1"/>
    <property type="gene ID" value="ENSOTSG00005049645.1"/>
</dbReference>
<reference evidence="1" key="3">
    <citation type="submission" date="2025-09" db="UniProtKB">
        <authorList>
            <consortium name="Ensembl"/>
        </authorList>
    </citation>
    <scope>IDENTIFICATION</scope>
</reference>
<evidence type="ECO:0000313" key="1">
    <source>
        <dbReference type="Ensembl" id="ENSOTSP00005108142.1"/>
    </source>
</evidence>
<keyword evidence="2" id="KW-1185">Reference proteome</keyword>
<accession>A0AAZ3NUL3</accession>
<protein>
    <submittedName>
        <fullName evidence="1">Uncharacterized protein</fullName>
    </submittedName>
</protein>
<reference evidence="2" key="1">
    <citation type="journal article" date="2018" name="PLoS ONE">
        <title>Chinook salmon (Oncorhynchus tshawytscha) genome and transcriptome.</title>
        <authorList>
            <person name="Christensen K.A."/>
            <person name="Leong J.S."/>
            <person name="Sakhrani D."/>
            <person name="Biagi C.A."/>
            <person name="Minkley D.R."/>
            <person name="Withler R.E."/>
            <person name="Rondeau E.B."/>
            <person name="Koop B.F."/>
            <person name="Devlin R.H."/>
        </authorList>
    </citation>
    <scope>NUCLEOTIDE SEQUENCE [LARGE SCALE GENOMIC DNA]</scope>
</reference>
<organism evidence="1 2">
    <name type="scientific">Oncorhynchus tshawytscha</name>
    <name type="common">Chinook salmon</name>
    <name type="synonym">Salmo tshawytscha</name>
    <dbReference type="NCBI Taxonomy" id="74940"/>
    <lineage>
        <taxon>Eukaryota</taxon>
        <taxon>Metazoa</taxon>
        <taxon>Chordata</taxon>
        <taxon>Craniata</taxon>
        <taxon>Vertebrata</taxon>
        <taxon>Euteleostomi</taxon>
        <taxon>Actinopterygii</taxon>
        <taxon>Neopterygii</taxon>
        <taxon>Teleostei</taxon>
        <taxon>Protacanthopterygii</taxon>
        <taxon>Salmoniformes</taxon>
        <taxon>Salmonidae</taxon>
        <taxon>Salmoninae</taxon>
        <taxon>Oncorhynchus</taxon>
    </lineage>
</organism>
<proteinExistence type="predicted"/>
<dbReference type="PANTHER" id="PTHR46703">
    <property type="match status" value="1"/>
</dbReference>
<dbReference type="AlphaFoldDB" id="A0AAZ3NUL3"/>
<dbReference type="GeneTree" id="ENSGT00980000201617"/>
<name>A0AAZ3NUL3_ONCTS</name>
<sequence>GNATDPGGSWREARGEFSFLVKGRVLWNELAPREGPKPWKALRFRQRPVSSPWPLKIRGRGCKSHSWPYPYTHQVSKGNS</sequence>
<reference evidence="1" key="2">
    <citation type="submission" date="2025-08" db="UniProtKB">
        <authorList>
            <consortium name="Ensembl"/>
        </authorList>
    </citation>
    <scope>IDENTIFICATION</scope>
</reference>
<dbReference type="Proteomes" id="UP000694402">
    <property type="component" value="Unassembled WGS sequence"/>
</dbReference>